<dbReference type="SMART" id="SM00220">
    <property type="entry name" value="S_TKc"/>
    <property type="match status" value="1"/>
</dbReference>
<dbReference type="Proteomes" id="UP000087171">
    <property type="component" value="Chromosome Ca4"/>
</dbReference>
<reference evidence="7" key="1">
    <citation type="journal article" date="2013" name="Nat. Biotechnol.">
        <title>Draft genome sequence of chickpea (Cicer arietinum) provides a resource for trait improvement.</title>
        <authorList>
            <person name="Varshney R.K."/>
            <person name="Song C."/>
            <person name="Saxena R.K."/>
            <person name="Azam S."/>
            <person name="Yu S."/>
            <person name="Sharpe A.G."/>
            <person name="Cannon S."/>
            <person name="Baek J."/>
            <person name="Rosen B.D."/>
            <person name="Tar'an B."/>
            <person name="Millan T."/>
            <person name="Zhang X."/>
            <person name="Ramsay L.D."/>
            <person name="Iwata A."/>
            <person name="Wang Y."/>
            <person name="Nelson W."/>
            <person name="Farmer A.D."/>
            <person name="Gaur P.M."/>
            <person name="Soderlund C."/>
            <person name="Penmetsa R.V."/>
            <person name="Xu C."/>
            <person name="Bharti A.K."/>
            <person name="He W."/>
            <person name="Winter P."/>
            <person name="Zhao S."/>
            <person name="Hane J.K."/>
            <person name="Carrasquilla-Garcia N."/>
            <person name="Condie J.A."/>
            <person name="Upadhyaya H.D."/>
            <person name="Luo M.C."/>
            <person name="Thudi M."/>
            <person name="Gowda C.L."/>
            <person name="Singh N.P."/>
            <person name="Lichtenzveig J."/>
            <person name="Gali K.K."/>
            <person name="Rubio J."/>
            <person name="Nadarajan N."/>
            <person name="Dolezel J."/>
            <person name="Bansal K.C."/>
            <person name="Xu X."/>
            <person name="Edwards D."/>
            <person name="Zhang G."/>
            <person name="Kahl G."/>
            <person name="Gil J."/>
            <person name="Singh K.B."/>
            <person name="Datta S.K."/>
            <person name="Jackson S.A."/>
            <person name="Wang J."/>
            <person name="Cook D.R."/>
        </authorList>
    </citation>
    <scope>NUCLEOTIDE SEQUENCE [LARGE SCALE GENOMIC DNA]</scope>
    <source>
        <strain evidence="7">cv. CDC Frontier</strain>
    </source>
</reference>
<dbReference type="InterPro" id="IPR011009">
    <property type="entry name" value="Kinase-like_dom_sf"/>
</dbReference>
<proteinExistence type="predicted"/>
<keyword evidence="3" id="KW-0418">Kinase</keyword>
<dbReference type="InterPro" id="IPR008271">
    <property type="entry name" value="Ser/Thr_kinase_AS"/>
</dbReference>
<dbReference type="FunFam" id="1.10.510.10:FF:000284">
    <property type="entry name" value="Putative receptor-like serine/threonine-protein kinase"/>
    <property type="match status" value="1"/>
</dbReference>
<evidence type="ECO:0000313" key="7">
    <source>
        <dbReference type="Proteomes" id="UP000087171"/>
    </source>
</evidence>
<evidence type="ECO:0000256" key="5">
    <source>
        <dbReference type="PROSITE-ProRule" id="PRU10141"/>
    </source>
</evidence>
<keyword evidence="2 5" id="KW-0547">Nucleotide-binding</keyword>
<keyword evidence="4 5" id="KW-0067">ATP-binding</keyword>
<dbReference type="OrthoDB" id="654677at2759"/>
<evidence type="ECO:0000256" key="3">
    <source>
        <dbReference type="ARBA" id="ARBA00022777"/>
    </source>
</evidence>
<dbReference type="FunFam" id="3.30.200.20:FF:000268">
    <property type="entry name" value="probable receptor-like serine/threonine-protein kinase At5g57670"/>
    <property type="match status" value="1"/>
</dbReference>
<sequence length="728" mass="80790">MFTACDGARTVVVAVKMESHTHSIQLLTWSLVNVARPGDLLLALHVLRNDEIVNRDGKSSLFSLVKAFDSVLSAYEGFCNLKQVDLKLKICRGSSVRRILVREANEYCASHVIVGKPQGLSKIRPSISIARYCAKKLSKDCCVLAVDNGKVVFKRDGSPTNRADIKGRIGFLGSIQWTLSKSSKVLNDDMHEKGTNEKISDQRLVNLFMDCKEVIGGKKSFSIFDSTAAILPESFCRQAADQESFCDGAGNSEKYSLALVPVKVSDADWKPGWPLLHSKISLPNRKSSERSSFHRISVVQWAMQLPSRDLYYAANDNKDQILGLDSKSGALVPVDTEIGIVASPEHESRSIPKELEGLHEKYSSTCRLFMYQELVSATSNFLPENLIGKGGSSQVYRGCLPDGKELAVKILNPSDDVLKEFVLEIEIITALHHKNIISLLGFCFEDDNLLLVYDFLSRGSLEENLHGNKKNPLVFGWTERYKVALGVAEALEYLHNKGDQPVIHRDVKSSNVLLSEDFEPQLSDFGLAKWASTSSSHITCTDVAGTFGYLAPEYFMYGKVNDKIDVYAFGVVLLELLSGRKPINGDYPKGQESLVMWASPVLNSGKISQLLDPSLDDNYDHEEMERMVLAATLCIQRAPGARPQMSLITKVLKGDADVIMWAKVEINALKVPEMFDEEEACPLSKLQSHLNLALLDVEDDTLSLCSVDQNVSLEDYLRGRWSRSSSFD</sequence>
<dbReference type="PaxDb" id="3827-XP_004498354.1"/>
<dbReference type="AlphaFoldDB" id="A0A1S2Y2I8"/>
<dbReference type="FunFam" id="3.40.50.620:FF:000177">
    <property type="entry name" value="probable receptor-like serine/threonine-protein kinase At5g57670"/>
    <property type="match status" value="1"/>
</dbReference>
<dbReference type="PROSITE" id="PS50011">
    <property type="entry name" value="PROTEIN_KINASE_DOM"/>
    <property type="match status" value="1"/>
</dbReference>
<feature type="domain" description="Protein kinase" evidence="6">
    <location>
        <begin position="381"/>
        <end position="645"/>
    </location>
</feature>
<dbReference type="PANTHER" id="PTHR47987">
    <property type="entry name" value="OS08G0249100 PROTEIN"/>
    <property type="match status" value="1"/>
</dbReference>
<dbReference type="InterPro" id="IPR017441">
    <property type="entry name" value="Protein_kinase_ATP_BS"/>
</dbReference>
<keyword evidence="1" id="KW-0808">Transferase</keyword>
<evidence type="ECO:0000256" key="2">
    <source>
        <dbReference type="ARBA" id="ARBA00022741"/>
    </source>
</evidence>
<dbReference type="Gene3D" id="1.10.510.10">
    <property type="entry name" value="Transferase(Phosphotransferase) domain 1"/>
    <property type="match status" value="1"/>
</dbReference>
<dbReference type="RefSeq" id="XP_004498354.1">
    <property type="nucleotide sequence ID" value="XM_004498297.2"/>
</dbReference>
<protein>
    <submittedName>
        <fullName evidence="8">Probable receptor-like serine/threonine-protein kinase At5g57670</fullName>
    </submittedName>
</protein>
<dbReference type="PROSITE" id="PS00107">
    <property type="entry name" value="PROTEIN_KINASE_ATP"/>
    <property type="match status" value="1"/>
</dbReference>
<dbReference type="GO" id="GO:0005524">
    <property type="term" value="F:ATP binding"/>
    <property type="evidence" value="ECO:0007669"/>
    <property type="project" value="UniProtKB-UniRule"/>
</dbReference>
<dbReference type="SUPFAM" id="SSF56112">
    <property type="entry name" value="Protein kinase-like (PK-like)"/>
    <property type="match status" value="1"/>
</dbReference>
<dbReference type="GO" id="GO:0004672">
    <property type="term" value="F:protein kinase activity"/>
    <property type="evidence" value="ECO:0007669"/>
    <property type="project" value="InterPro"/>
</dbReference>
<dbReference type="PANTHER" id="PTHR47987:SF2">
    <property type="entry name" value="PROTEIN KINASE DOMAIN-CONTAINING PROTEIN"/>
    <property type="match status" value="1"/>
</dbReference>
<dbReference type="InterPro" id="IPR046958">
    <property type="entry name" value="RBK1/2/STUNTED"/>
</dbReference>
<dbReference type="Pfam" id="PF00069">
    <property type="entry name" value="Pkinase"/>
    <property type="match status" value="1"/>
</dbReference>
<dbReference type="CDD" id="cd14066">
    <property type="entry name" value="STKc_IRAK"/>
    <property type="match status" value="1"/>
</dbReference>
<dbReference type="eggNOG" id="ENOG502QVZI">
    <property type="taxonomic scope" value="Eukaryota"/>
</dbReference>
<keyword evidence="7" id="KW-1185">Reference proteome</keyword>
<gene>
    <name evidence="8" type="primary">LOC101490391</name>
</gene>
<evidence type="ECO:0000256" key="1">
    <source>
        <dbReference type="ARBA" id="ARBA00022679"/>
    </source>
</evidence>
<dbReference type="Gene3D" id="3.30.200.20">
    <property type="entry name" value="Phosphorylase Kinase, domain 1"/>
    <property type="match status" value="1"/>
</dbReference>
<dbReference type="GeneID" id="101490391"/>
<accession>A0A1S2Y2I8</accession>
<feature type="binding site" evidence="5">
    <location>
        <position position="409"/>
    </location>
    <ligand>
        <name>ATP</name>
        <dbReference type="ChEBI" id="CHEBI:30616"/>
    </ligand>
</feature>
<evidence type="ECO:0000313" key="8">
    <source>
        <dbReference type="RefSeq" id="XP_004498354.1"/>
    </source>
</evidence>
<evidence type="ECO:0000256" key="4">
    <source>
        <dbReference type="ARBA" id="ARBA00022840"/>
    </source>
</evidence>
<dbReference type="PROSITE" id="PS00108">
    <property type="entry name" value="PROTEIN_KINASE_ST"/>
    <property type="match status" value="1"/>
</dbReference>
<evidence type="ECO:0000259" key="6">
    <source>
        <dbReference type="PROSITE" id="PS50011"/>
    </source>
</evidence>
<organism evidence="7 8">
    <name type="scientific">Cicer arietinum</name>
    <name type="common">Chickpea</name>
    <name type="synonym">Garbanzo</name>
    <dbReference type="NCBI Taxonomy" id="3827"/>
    <lineage>
        <taxon>Eukaryota</taxon>
        <taxon>Viridiplantae</taxon>
        <taxon>Streptophyta</taxon>
        <taxon>Embryophyta</taxon>
        <taxon>Tracheophyta</taxon>
        <taxon>Spermatophyta</taxon>
        <taxon>Magnoliopsida</taxon>
        <taxon>eudicotyledons</taxon>
        <taxon>Gunneridae</taxon>
        <taxon>Pentapetalae</taxon>
        <taxon>rosids</taxon>
        <taxon>fabids</taxon>
        <taxon>Fabales</taxon>
        <taxon>Fabaceae</taxon>
        <taxon>Papilionoideae</taxon>
        <taxon>50 kb inversion clade</taxon>
        <taxon>NPAAA clade</taxon>
        <taxon>Hologalegina</taxon>
        <taxon>IRL clade</taxon>
        <taxon>Cicereae</taxon>
        <taxon>Cicer</taxon>
    </lineage>
</organism>
<reference evidence="8" key="2">
    <citation type="submission" date="2025-08" db="UniProtKB">
        <authorList>
            <consortium name="RefSeq"/>
        </authorList>
    </citation>
    <scope>IDENTIFICATION</scope>
    <source>
        <tissue evidence="8">Etiolated seedlings</tissue>
    </source>
</reference>
<dbReference type="KEGG" id="cam:101490391"/>
<dbReference type="STRING" id="3827.A0A1S2Y2I8"/>
<dbReference type="InterPro" id="IPR000719">
    <property type="entry name" value="Prot_kinase_dom"/>
</dbReference>
<name>A0A1S2Y2I8_CICAR</name>